<protein>
    <submittedName>
        <fullName evidence="2">Uncharacterized protein</fullName>
    </submittedName>
</protein>
<organism evidence="2 3">
    <name type="scientific">Pristionchus mayeri</name>
    <dbReference type="NCBI Taxonomy" id="1317129"/>
    <lineage>
        <taxon>Eukaryota</taxon>
        <taxon>Metazoa</taxon>
        <taxon>Ecdysozoa</taxon>
        <taxon>Nematoda</taxon>
        <taxon>Chromadorea</taxon>
        <taxon>Rhabditida</taxon>
        <taxon>Rhabditina</taxon>
        <taxon>Diplogasteromorpha</taxon>
        <taxon>Diplogasteroidea</taxon>
        <taxon>Neodiplogasteridae</taxon>
        <taxon>Pristionchus</taxon>
    </lineage>
</organism>
<feature type="region of interest" description="Disordered" evidence="1">
    <location>
        <begin position="22"/>
        <end position="67"/>
    </location>
</feature>
<accession>A0AAN5DF89</accession>
<comment type="caution">
    <text evidence="2">The sequence shown here is derived from an EMBL/GenBank/DDBJ whole genome shotgun (WGS) entry which is preliminary data.</text>
</comment>
<gene>
    <name evidence="2" type="ORF">PMAYCL1PPCAC_32703</name>
</gene>
<dbReference type="AlphaFoldDB" id="A0AAN5DF89"/>
<name>A0AAN5DF89_9BILA</name>
<sequence>RCRSKSSSSFFFLRSSLSMLRNTSSRPATKSAREPKRNSMHAAELMGTSELRQASVQSSRKPSARNYSRNDASMVKWFHLIVPQY</sequence>
<feature type="non-terminal residue" evidence="2">
    <location>
        <position position="1"/>
    </location>
</feature>
<evidence type="ECO:0000313" key="2">
    <source>
        <dbReference type="EMBL" id="GMR62508.1"/>
    </source>
</evidence>
<reference evidence="3" key="1">
    <citation type="submission" date="2022-10" db="EMBL/GenBank/DDBJ databases">
        <title>Genome assembly of Pristionchus species.</title>
        <authorList>
            <person name="Yoshida K."/>
            <person name="Sommer R.J."/>
        </authorList>
    </citation>
    <scope>NUCLEOTIDE SEQUENCE [LARGE SCALE GENOMIC DNA]</scope>
    <source>
        <strain evidence="3">RS5460</strain>
    </source>
</reference>
<dbReference type="EMBL" id="BTRK01000006">
    <property type="protein sequence ID" value="GMR62508.1"/>
    <property type="molecule type" value="Genomic_DNA"/>
</dbReference>
<keyword evidence="3" id="KW-1185">Reference proteome</keyword>
<feature type="compositionally biased region" description="Polar residues" evidence="1">
    <location>
        <begin position="50"/>
        <end position="67"/>
    </location>
</feature>
<evidence type="ECO:0000256" key="1">
    <source>
        <dbReference type="SAM" id="MobiDB-lite"/>
    </source>
</evidence>
<dbReference type="Proteomes" id="UP001328107">
    <property type="component" value="Unassembled WGS sequence"/>
</dbReference>
<evidence type="ECO:0000313" key="3">
    <source>
        <dbReference type="Proteomes" id="UP001328107"/>
    </source>
</evidence>
<proteinExistence type="predicted"/>